<dbReference type="EMBL" id="JAVIJP010000011">
    <property type="protein sequence ID" value="KAL3646710.1"/>
    <property type="molecule type" value="Genomic_DNA"/>
</dbReference>
<feature type="region of interest" description="Disordered" evidence="2">
    <location>
        <begin position="14"/>
        <end position="55"/>
    </location>
</feature>
<dbReference type="AlphaFoldDB" id="A0ABD3DWS1"/>
<proteinExistence type="predicted"/>
<comment type="caution">
    <text evidence="3">The sequence shown here is derived from an EMBL/GenBank/DDBJ whole genome shotgun (WGS) entry which is preliminary data.</text>
</comment>
<organism evidence="3 4">
    <name type="scientific">Castilleja foliolosa</name>
    <dbReference type="NCBI Taxonomy" id="1961234"/>
    <lineage>
        <taxon>Eukaryota</taxon>
        <taxon>Viridiplantae</taxon>
        <taxon>Streptophyta</taxon>
        <taxon>Embryophyta</taxon>
        <taxon>Tracheophyta</taxon>
        <taxon>Spermatophyta</taxon>
        <taxon>Magnoliopsida</taxon>
        <taxon>eudicotyledons</taxon>
        <taxon>Gunneridae</taxon>
        <taxon>Pentapetalae</taxon>
        <taxon>asterids</taxon>
        <taxon>lamiids</taxon>
        <taxon>Lamiales</taxon>
        <taxon>Orobanchaceae</taxon>
        <taxon>Pedicularideae</taxon>
        <taxon>Castillejinae</taxon>
        <taxon>Castilleja</taxon>
    </lineage>
</organism>
<evidence type="ECO:0000256" key="2">
    <source>
        <dbReference type="SAM" id="MobiDB-lite"/>
    </source>
</evidence>
<feature type="compositionally biased region" description="Basic and acidic residues" evidence="2">
    <location>
        <begin position="14"/>
        <end position="30"/>
    </location>
</feature>
<keyword evidence="4" id="KW-1185">Reference proteome</keyword>
<evidence type="ECO:0000313" key="4">
    <source>
        <dbReference type="Proteomes" id="UP001632038"/>
    </source>
</evidence>
<evidence type="ECO:0000313" key="3">
    <source>
        <dbReference type="EMBL" id="KAL3646710.1"/>
    </source>
</evidence>
<accession>A0ABD3DWS1</accession>
<keyword evidence="1" id="KW-0175">Coiled coil</keyword>
<dbReference type="Proteomes" id="UP001632038">
    <property type="component" value="Unassembled WGS sequence"/>
</dbReference>
<evidence type="ECO:0000256" key="1">
    <source>
        <dbReference type="SAM" id="Coils"/>
    </source>
</evidence>
<gene>
    <name evidence="3" type="ORF">CASFOL_009254</name>
</gene>
<dbReference type="InterPro" id="IPR004252">
    <property type="entry name" value="Probable_transposase_24"/>
</dbReference>
<name>A0ABD3DWS1_9LAMI</name>
<feature type="coiled-coil region" evidence="1">
    <location>
        <begin position="156"/>
        <end position="183"/>
    </location>
</feature>
<reference evidence="4" key="1">
    <citation type="journal article" date="2024" name="IScience">
        <title>Strigolactones Initiate the Formation of Haustorium-like Structures in Castilleja.</title>
        <authorList>
            <person name="Buerger M."/>
            <person name="Peterson D."/>
            <person name="Chory J."/>
        </authorList>
    </citation>
    <scope>NUCLEOTIDE SEQUENCE [LARGE SCALE GENOMIC DNA]</scope>
</reference>
<protein>
    <submittedName>
        <fullName evidence="3">Uncharacterized protein</fullName>
    </submittedName>
</protein>
<sequence>MAFKWKEAFAEAKYADRARKNSQNRMKEKYPGSGPSKHHGGLKSAISHAKDIEKTEGRPAWAHEVFYKLHRKPDGSFSDPHSSLFDALYQSRLIEATASNNTPDDIDRDTIFYDVSKTKKGAFGTGLLGKTLASKCSTGSAGPSSATQDAMRAQIRDELRGEMEEMRTRMEAEMEKMRELVRQLAQPPPPADGDGHGR</sequence>
<dbReference type="Pfam" id="PF03004">
    <property type="entry name" value="Transposase_24"/>
    <property type="match status" value="1"/>
</dbReference>